<evidence type="ECO:0000256" key="1">
    <source>
        <dbReference type="ARBA" id="ARBA00022723"/>
    </source>
</evidence>
<keyword evidence="3" id="KW-0862">Zinc</keyword>
<dbReference type="InterPro" id="IPR002893">
    <property type="entry name" value="Znf_MYND"/>
</dbReference>
<dbReference type="Proteomes" id="UP001320245">
    <property type="component" value="Unassembled WGS sequence"/>
</dbReference>
<evidence type="ECO:0000256" key="4">
    <source>
        <dbReference type="PROSITE-ProRule" id="PRU00134"/>
    </source>
</evidence>
<protein>
    <recommendedName>
        <fullName evidence="5">MYND-type domain-containing protein</fullName>
    </recommendedName>
</protein>
<sequence>MLLYLQARYYIQLNHFLTKMGRWGMRLFEGDQDLDMASEIDMALGDSDDMDLKLSLMIHQTDPAIVDKRRTVLDSGIGDQLFRIFRAKENGHEGKYRVILLGALMMHAGAKIRDDDFQHLRDLVPQIHSRDGLAPGLGDNPAQSSFAALLASSLMLGDHGFRNPGRAQFLAALDNYKAGVPRSYSEPSCYQCGKIAADIGMALDQCSRCKRVWYCNRDCQKAHWKDHKPSCIAPEQVFMLNV</sequence>
<evidence type="ECO:0000259" key="5">
    <source>
        <dbReference type="PROSITE" id="PS50865"/>
    </source>
</evidence>
<keyword evidence="7" id="KW-1185">Reference proteome</keyword>
<dbReference type="Gene3D" id="6.10.140.2220">
    <property type="match status" value="1"/>
</dbReference>
<dbReference type="PANTHER" id="PTHR10237:SF14">
    <property type="entry name" value="MYND-TYPE DOMAIN-CONTAINING PROTEIN"/>
    <property type="match status" value="1"/>
</dbReference>
<dbReference type="InterPro" id="IPR024119">
    <property type="entry name" value="TF_DEAF-1"/>
</dbReference>
<comment type="caution">
    <text evidence="6">The sequence shown here is derived from an EMBL/GenBank/DDBJ whole genome shotgun (WGS) entry which is preliminary data.</text>
</comment>
<dbReference type="GO" id="GO:0000981">
    <property type="term" value="F:DNA-binding transcription factor activity, RNA polymerase II-specific"/>
    <property type="evidence" value="ECO:0007669"/>
    <property type="project" value="TreeGrafter"/>
</dbReference>
<proteinExistence type="predicted"/>
<evidence type="ECO:0000256" key="3">
    <source>
        <dbReference type="ARBA" id="ARBA00022833"/>
    </source>
</evidence>
<gene>
    <name evidence="6" type="ORF">SLS53_002574</name>
</gene>
<keyword evidence="2 4" id="KW-0863">Zinc-finger</keyword>
<dbReference type="Pfam" id="PF01753">
    <property type="entry name" value="zf-MYND"/>
    <property type="match status" value="1"/>
</dbReference>
<accession>A0AAN9UDD4</accession>
<dbReference type="EMBL" id="JAJSPL020000007">
    <property type="protein sequence ID" value="KAK7745856.1"/>
    <property type="molecule type" value="Genomic_DNA"/>
</dbReference>
<dbReference type="PROSITE" id="PS50865">
    <property type="entry name" value="ZF_MYND_2"/>
    <property type="match status" value="1"/>
</dbReference>
<name>A0AAN9UDD4_9PEZI</name>
<evidence type="ECO:0000313" key="6">
    <source>
        <dbReference type="EMBL" id="KAK7745856.1"/>
    </source>
</evidence>
<organism evidence="6 7">
    <name type="scientific">Cytospora paraplurivora</name>
    <dbReference type="NCBI Taxonomy" id="2898453"/>
    <lineage>
        <taxon>Eukaryota</taxon>
        <taxon>Fungi</taxon>
        <taxon>Dikarya</taxon>
        <taxon>Ascomycota</taxon>
        <taxon>Pezizomycotina</taxon>
        <taxon>Sordariomycetes</taxon>
        <taxon>Sordariomycetidae</taxon>
        <taxon>Diaporthales</taxon>
        <taxon>Cytosporaceae</taxon>
        <taxon>Cytospora</taxon>
    </lineage>
</organism>
<dbReference type="SUPFAM" id="SSF144232">
    <property type="entry name" value="HIT/MYND zinc finger-like"/>
    <property type="match status" value="1"/>
</dbReference>
<evidence type="ECO:0000313" key="7">
    <source>
        <dbReference type="Proteomes" id="UP001320245"/>
    </source>
</evidence>
<reference evidence="6 7" key="1">
    <citation type="journal article" date="2023" name="PLoS ONE">
        <title>Cytospora paraplurivora sp. nov. isolated from orchards with fruit tree decline syndrome in Ontario, Canada.</title>
        <authorList>
            <person name="Ilyukhin E."/>
            <person name="Nguyen H.D.T."/>
            <person name="Castle A.J."/>
            <person name="Ellouze W."/>
        </authorList>
    </citation>
    <scope>NUCLEOTIDE SEQUENCE [LARGE SCALE GENOMIC DNA]</scope>
    <source>
        <strain evidence="6 7">FDS-564</strain>
    </source>
</reference>
<dbReference type="GO" id="GO:0008270">
    <property type="term" value="F:zinc ion binding"/>
    <property type="evidence" value="ECO:0007669"/>
    <property type="project" value="UniProtKB-KW"/>
</dbReference>
<keyword evidence="1" id="KW-0479">Metal-binding</keyword>
<dbReference type="AlphaFoldDB" id="A0AAN9UDD4"/>
<dbReference type="PANTHER" id="PTHR10237">
    <property type="entry name" value="DEFORMED EPIDERMAL AUTOREGULATORY FACTOR 1 HOMOLOG SUPPRESSIN"/>
    <property type="match status" value="1"/>
</dbReference>
<dbReference type="GO" id="GO:0005634">
    <property type="term" value="C:nucleus"/>
    <property type="evidence" value="ECO:0007669"/>
    <property type="project" value="TreeGrafter"/>
</dbReference>
<evidence type="ECO:0000256" key="2">
    <source>
        <dbReference type="ARBA" id="ARBA00022771"/>
    </source>
</evidence>
<dbReference type="PROSITE" id="PS01360">
    <property type="entry name" value="ZF_MYND_1"/>
    <property type="match status" value="1"/>
</dbReference>
<feature type="domain" description="MYND-type" evidence="5">
    <location>
        <begin position="189"/>
        <end position="231"/>
    </location>
</feature>